<organism evidence="3 4">
    <name type="scientific">Blastopirellula marina</name>
    <dbReference type="NCBI Taxonomy" id="124"/>
    <lineage>
        <taxon>Bacteria</taxon>
        <taxon>Pseudomonadati</taxon>
        <taxon>Planctomycetota</taxon>
        <taxon>Planctomycetia</taxon>
        <taxon>Pirellulales</taxon>
        <taxon>Pirellulaceae</taxon>
        <taxon>Blastopirellula</taxon>
    </lineage>
</organism>
<feature type="signal peptide" evidence="2">
    <location>
        <begin position="1"/>
        <end position="23"/>
    </location>
</feature>
<dbReference type="OrthoDB" id="248807at2"/>
<feature type="region of interest" description="Disordered" evidence="1">
    <location>
        <begin position="366"/>
        <end position="403"/>
    </location>
</feature>
<feature type="chain" id="PRO_5015578056" description="HEAT repeat domain-containing protein" evidence="2">
    <location>
        <begin position="24"/>
        <end position="639"/>
    </location>
</feature>
<dbReference type="EMBL" id="PUHY01000013">
    <property type="protein sequence ID" value="PQO30947.1"/>
    <property type="molecule type" value="Genomic_DNA"/>
</dbReference>
<feature type="compositionally biased region" description="Low complexity" evidence="1">
    <location>
        <begin position="566"/>
        <end position="576"/>
    </location>
</feature>
<name>A0A2S8FFM7_9BACT</name>
<dbReference type="Proteomes" id="UP000238322">
    <property type="component" value="Unassembled WGS sequence"/>
</dbReference>
<evidence type="ECO:0000256" key="1">
    <source>
        <dbReference type="SAM" id="MobiDB-lite"/>
    </source>
</evidence>
<sequence length="639" mass="68107">MKWLTCCTLALAMIAVGTQVARAQDYREIPVTATDIDPDATDLQGKLRYQQARANVIEYLRSKPMDEQGRQLIRKFFRDAYLKSWTKRSNWQHAGANRQEFLRLYYGSLNSQRDARQMLNEIMLEYMQEYIKPAYHPVLRYNAALLIGDLRSQEMDSINQSPEVPFPDSLAVLLSMIEDEKQSDAVKVAAWVGLLEQSELYGVNLGSIPADAKTKILTLVINTLKQKDVPEGHSEDAHVWIRKRAIDIASVIGNAGRDGSLAAALDTIILDTDLPIDMRCSAIAAKGNLAFDQATASNMDVVRQSTDIGKIALEAVAADVTWFDESLKQYQKQMFGPGGGGYGGGYGGEYGAGGGYPGGYGGEAGGSGYMPTPTSSSSSRSSSSRSRRGRSSRRGSSGGYDMYEDAGMEMDMAPEIIRDPVLVRLENNYRRRVKTHLDFAKQGLAGQLTQVPDDPGAIKQGLIQYAKNAEDRQAIANLTKSMIAMLNAVDDKESEEKDLLKASKTKLEAMTTAAQKLAAKAAVEIEVPDAINETPDDEPGAMPVGPMRRGAVPADMPGGGGPPADAPGGMPADNPGGAPPADQPGGTPIDGPGATPPAARPPAAGPAAGQGGPMPMPMPQPGGAGGAPPMTDGPIPDSP</sequence>
<keyword evidence="2" id="KW-0732">Signal</keyword>
<gene>
    <name evidence="3" type="ORF">C5Y83_22350</name>
</gene>
<feature type="compositionally biased region" description="Low complexity" evidence="1">
    <location>
        <begin position="583"/>
        <end position="593"/>
    </location>
</feature>
<feature type="compositionally biased region" description="Low complexity" evidence="1">
    <location>
        <begin position="627"/>
        <end position="639"/>
    </location>
</feature>
<accession>A0A2S8FFM7</accession>
<dbReference type="AlphaFoldDB" id="A0A2S8FFM7"/>
<evidence type="ECO:0000256" key="2">
    <source>
        <dbReference type="SAM" id="SignalP"/>
    </source>
</evidence>
<proteinExistence type="predicted"/>
<evidence type="ECO:0008006" key="5">
    <source>
        <dbReference type="Google" id="ProtNLM"/>
    </source>
</evidence>
<feature type="compositionally biased region" description="Pro residues" evidence="1">
    <location>
        <begin position="594"/>
        <end position="604"/>
    </location>
</feature>
<feature type="compositionally biased region" description="Low complexity" evidence="1">
    <location>
        <begin position="375"/>
        <end position="384"/>
    </location>
</feature>
<reference evidence="3 4" key="1">
    <citation type="submission" date="2018-02" db="EMBL/GenBank/DDBJ databases">
        <title>Comparative genomes isolates from brazilian mangrove.</title>
        <authorList>
            <person name="Araujo J.E."/>
            <person name="Taketani R.G."/>
            <person name="Silva M.C.P."/>
            <person name="Loureco M.V."/>
            <person name="Andreote F.D."/>
        </authorList>
    </citation>
    <scope>NUCLEOTIDE SEQUENCE [LARGE SCALE GENOMIC DNA]</scope>
    <source>
        <strain evidence="3 4">Hex-1 MGV</strain>
    </source>
</reference>
<comment type="caution">
    <text evidence="3">The sequence shown here is derived from an EMBL/GenBank/DDBJ whole genome shotgun (WGS) entry which is preliminary data.</text>
</comment>
<evidence type="ECO:0000313" key="4">
    <source>
        <dbReference type="Proteomes" id="UP000238322"/>
    </source>
</evidence>
<feature type="region of interest" description="Disordered" evidence="1">
    <location>
        <begin position="530"/>
        <end position="639"/>
    </location>
</feature>
<evidence type="ECO:0000313" key="3">
    <source>
        <dbReference type="EMBL" id="PQO30947.1"/>
    </source>
</evidence>
<protein>
    <recommendedName>
        <fullName evidence="5">HEAT repeat domain-containing protein</fullName>
    </recommendedName>
</protein>
<dbReference type="RefSeq" id="WP_105332022.1">
    <property type="nucleotide sequence ID" value="NZ_PUHY01000013.1"/>
</dbReference>